<reference evidence="2 3" key="1">
    <citation type="submission" date="2016-10" db="EMBL/GenBank/DDBJ databases">
        <title>Genome sequence of Streptomyces gilvigriseus MUSC 26.</title>
        <authorList>
            <person name="Lee L.-H."/>
            <person name="Ser H.-L."/>
        </authorList>
    </citation>
    <scope>NUCLEOTIDE SEQUENCE [LARGE SCALE GENOMIC DNA]</scope>
    <source>
        <strain evidence="2 3">MUSC 26</strain>
    </source>
</reference>
<dbReference type="STRING" id="1428644.BIV57_17100"/>
<feature type="domain" description="DinB-like" evidence="1">
    <location>
        <begin position="19"/>
        <end position="160"/>
    </location>
</feature>
<dbReference type="Proteomes" id="UP000243342">
    <property type="component" value="Unassembled WGS sequence"/>
</dbReference>
<dbReference type="NCBIfam" id="NF047843">
    <property type="entry name" value="MST_Rv0443"/>
    <property type="match status" value="1"/>
</dbReference>
<name>A0A1J7C9G9_9ACTN</name>
<dbReference type="Gene3D" id="1.20.120.450">
    <property type="entry name" value="dinb family like domain"/>
    <property type="match status" value="1"/>
</dbReference>
<proteinExistence type="predicted"/>
<dbReference type="OrthoDB" id="2363925at2"/>
<protein>
    <recommendedName>
        <fullName evidence="1">DinB-like domain-containing protein</fullName>
    </recommendedName>
</protein>
<dbReference type="SUPFAM" id="SSF109854">
    <property type="entry name" value="DinB/YfiT-like putative metalloenzymes"/>
    <property type="match status" value="1"/>
</dbReference>
<dbReference type="EMBL" id="MLCF01000103">
    <property type="protein sequence ID" value="OIV36290.1"/>
    <property type="molecule type" value="Genomic_DNA"/>
</dbReference>
<dbReference type="RefSeq" id="WP_071657757.1">
    <property type="nucleotide sequence ID" value="NZ_MLCF01000103.1"/>
</dbReference>
<dbReference type="Pfam" id="PF12867">
    <property type="entry name" value="DinB_2"/>
    <property type="match status" value="1"/>
</dbReference>
<accession>A0A1J7C9G9</accession>
<gene>
    <name evidence="2" type="ORF">BIV57_17100</name>
</gene>
<organism evidence="2 3">
    <name type="scientific">Mangrovactinospora gilvigrisea</name>
    <dbReference type="NCBI Taxonomy" id="1428644"/>
    <lineage>
        <taxon>Bacteria</taxon>
        <taxon>Bacillati</taxon>
        <taxon>Actinomycetota</taxon>
        <taxon>Actinomycetes</taxon>
        <taxon>Kitasatosporales</taxon>
        <taxon>Streptomycetaceae</taxon>
        <taxon>Mangrovactinospora</taxon>
    </lineage>
</organism>
<dbReference type="InterPro" id="IPR034660">
    <property type="entry name" value="DinB/YfiT-like"/>
</dbReference>
<evidence type="ECO:0000313" key="2">
    <source>
        <dbReference type="EMBL" id="OIV36290.1"/>
    </source>
</evidence>
<sequence>MPAPAAELLIDGFGRIKESVHQVLDGLPHEALVWRPDADANSAGWLLWHLTRVQDAQIAPLAGAPEVWTEDGWVERFALPYPASTHGYGASSADVGAFDASAELLAGYYDATHARTEAYLAGLDDDAYAEVVDAHWNPPVTAGVRIVSILDDDARHIGQAEYVRGQWERSAR</sequence>
<keyword evidence="3" id="KW-1185">Reference proteome</keyword>
<dbReference type="InterPro" id="IPR024775">
    <property type="entry name" value="DinB-like"/>
</dbReference>
<comment type="caution">
    <text evidence="2">The sequence shown here is derived from an EMBL/GenBank/DDBJ whole genome shotgun (WGS) entry which is preliminary data.</text>
</comment>
<dbReference type="AlphaFoldDB" id="A0A1J7C9G9"/>
<evidence type="ECO:0000313" key="3">
    <source>
        <dbReference type="Proteomes" id="UP000243342"/>
    </source>
</evidence>
<evidence type="ECO:0000259" key="1">
    <source>
        <dbReference type="Pfam" id="PF12867"/>
    </source>
</evidence>